<dbReference type="InterPro" id="IPR003959">
    <property type="entry name" value="ATPase_AAA_core"/>
</dbReference>
<dbReference type="AlphaFoldDB" id="A0A5J4QYT4"/>
<dbReference type="InterPro" id="IPR041685">
    <property type="entry name" value="AAA_GajA/Old/RecF-like"/>
</dbReference>
<protein>
    <submittedName>
        <fullName evidence="3">DNA replication and repair protein RecF</fullName>
    </submittedName>
</protein>
<comment type="caution">
    <text evidence="3">The sequence shown here is derived from an EMBL/GenBank/DDBJ whole genome shotgun (WGS) entry which is preliminary data.</text>
</comment>
<evidence type="ECO:0000313" key="3">
    <source>
        <dbReference type="EMBL" id="KAA6326732.1"/>
    </source>
</evidence>
<organism evidence="3">
    <name type="scientific">termite gut metagenome</name>
    <dbReference type="NCBI Taxonomy" id="433724"/>
    <lineage>
        <taxon>unclassified sequences</taxon>
        <taxon>metagenomes</taxon>
        <taxon>organismal metagenomes</taxon>
    </lineage>
</organism>
<dbReference type="Pfam" id="PF13304">
    <property type="entry name" value="AAA_21"/>
    <property type="match status" value="1"/>
</dbReference>
<gene>
    <name evidence="3" type="ORF">EZS27_024201</name>
</gene>
<dbReference type="Gene3D" id="3.40.50.300">
    <property type="entry name" value="P-loop containing nucleotide triphosphate hydrolases"/>
    <property type="match status" value="2"/>
</dbReference>
<name>A0A5J4QYT4_9ZZZZ</name>
<dbReference type="GO" id="GO:0005524">
    <property type="term" value="F:ATP binding"/>
    <property type="evidence" value="ECO:0007669"/>
    <property type="project" value="InterPro"/>
</dbReference>
<dbReference type="InterPro" id="IPR051396">
    <property type="entry name" value="Bact_Antivir_Def_Nuclease"/>
</dbReference>
<dbReference type="GO" id="GO:0016887">
    <property type="term" value="F:ATP hydrolysis activity"/>
    <property type="evidence" value="ECO:0007669"/>
    <property type="project" value="InterPro"/>
</dbReference>
<dbReference type="CDD" id="cd00267">
    <property type="entry name" value="ABC_ATPase"/>
    <property type="match status" value="1"/>
</dbReference>
<feature type="domain" description="Endonuclease GajA/Old nuclease/RecF-like AAA" evidence="1">
    <location>
        <begin position="7"/>
        <end position="73"/>
    </location>
</feature>
<evidence type="ECO:0000259" key="1">
    <source>
        <dbReference type="Pfam" id="PF13175"/>
    </source>
</evidence>
<dbReference type="Pfam" id="PF13175">
    <property type="entry name" value="AAA_15"/>
    <property type="match status" value="1"/>
</dbReference>
<reference evidence="3" key="1">
    <citation type="submission" date="2019-03" db="EMBL/GenBank/DDBJ databases">
        <title>Single cell metagenomics reveals metabolic interactions within the superorganism composed of flagellate Streblomastix strix and complex community of Bacteroidetes bacteria on its surface.</title>
        <authorList>
            <person name="Treitli S.C."/>
            <person name="Kolisko M."/>
            <person name="Husnik F."/>
            <person name="Keeling P."/>
            <person name="Hampl V."/>
        </authorList>
    </citation>
    <scope>NUCLEOTIDE SEQUENCE</scope>
    <source>
        <strain evidence="3">STM</strain>
    </source>
</reference>
<accession>A0A5J4QYT4</accession>
<sequence>MEEKGLKIKSISVKSYKCLDEVEIDCKRNDTSIYQWTVLLGNNNTGKTSLLKAIANLRPIKLKYLKPEDYVKEDDFFVPAAHHHFEFALNELAESSQISCVIRDVREGCEWNWRYETEYLFGNEDPKMNDFHIYAYGVSRYPTKTSLSEFACGDCDSLFYPYKYLVDIEEWLMQLDYAAKKEKKAAAHRLTKIKELICGNLFPEIDDFKFETSDTLHNSVLFRTKDGWFPYTQLGYGYQSMLSWVIDLCKRMFERYPDSENPLSESAIVLVDEIDLHLHPKWQRDIISFLSKAFPNVQFIVTTHSPLVIQSMDNVNLYVLHREGNKVKVEHSSVSNFRGWTVEEILRDTMRLESDIHSNEYQQSIQKFDEGLDQNDKIKVIEAYKELCEILHPENPVRRLLELQLPNLDN</sequence>
<evidence type="ECO:0000259" key="2">
    <source>
        <dbReference type="Pfam" id="PF13304"/>
    </source>
</evidence>
<dbReference type="InterPro" id="IPR027417">
    <property type="entry name" value="P-loop_NTPase"/>
</dbReference>
<dbReference type="PANTHER" id="PTHR43581">
    <property type="entry name" value="ATP/GTP PHOSPHATASE"/>
    <property type="match status" value="1"/>
</dbReference>
<dbReference type="EMBL" id="SNRY01002113">
    <property type="protein sequence ID" value="KAA6326732.1"/>
    <property type="molecule type" value="Genomic_DNA"/>
</dbReference>
<dbReference type="PANTHER" id="PTHR43581:SF4">
    <property type="entry name" value="ATP_GTP PHOSPHATASE"/>
    <property type="match status" value="1"/>
</dbReference>
<proteinExistence type="predicted"/>
<dbReference type="SUPFAM" id="SSF52540">
    <property type="entry name" value="P-loop containing nucleoside triphosphate hydrolases"/>
    <property type="match status" value="1"/>
</dbReference>
<feature type="domain" description="ATPase AAA-type core" evidence="2">
    <location>
        <begin position="202"/>
        <end position="309"/>
    </location>
</feature>